<evidence type="ECO:0000313" key="3">
    <source>
        <dbReference type="Proteomes" id="UP001341840"/>
    </source>
</evidence>
<evidence type="ECO:0000256" key="1">
    <source>
        <dbReference type="SAM" id="MobiDB-lite"/>
    </source>
</evidence>
<dbReference type="EMBL" id="JASCZI010091436">
    <property type="protein sequence ID" value="MED6150309.1"/>
    <property type="molecule type" value="Genomic_DNA"/>
</dbReference>
<protein>
    <submittedName>
        <fullName evidence="2">Uncharacterized protein</fullName>
    </submittedName>
</protein>
<feature type="compositionally biased region" description="Basic and acidic residues" evidence="1">
    <location>
        <begin position="1"/>
        <end position="19"/>
    </location>
</feature>
<feature type="compositionally biased region" description="Low complexity" evidence="1">
    <location>
        <begin position="87"/>
        <end position="97"/>
    </location>
</feature>
<feature type="region of interest" description="Disordered" evidence="1">
    <location>
        <begin position="1"/>
        <end position="104"/>
    </location>
</feature>
<gene>
    <name evidence="2" type="ORF">PIB30_071115</name>
</gene>
<reference evidence="2 3" key="1">
    <citation type="journal article" date="2023" name="Plants (Basel)">
        <title>Bridging the Gap: Combining Genomics and Transcriptomics Approaches to Understand Stylosanthes scabra, an Orphan Legume from the Brazilian Caatinga.</title>
        <authorList>
            <person name="Ferreira-Neto J.R.C."/>
            <person name="da Silva M.D."/>
            <person name="Binneck E."/>
            <person name="de Melo N.F."/>
            <person name="da Silva R.H."/>
            <person name="de Melo A.L.T.M."/>
            <person name="Pandolfi V."/>
            <person name="Bustamante F.O."/>
            <person name="Brasileiro-Vidal A.C."/>
            <person name="Benko-Iseppon A.M."/>
        </authorList>
    </citation>
    <scope>NUCLEOTIDE SEQUENCE [LARGE SCALE GENOMIC DNA]</scope>
    <source>
        <tissue evidence="2">Leaves</tissue>
    </source>
</reference>
<dbReference type="Proteomes" id="UP001341840">
    <property type="component" value="Unassembled WGS sequence"/>
</dbReference>
<evidence type="ECO:0000313" key="2">
    <source>
        <dbReference type="EMBL" id="MED6150309.1"/>
    </source>
</evidence>
<keyword evidence="3" id="KW-1185">Reference proteome</keyword>
<name>A0ABU6TNC4_9FABA</name>
<accession>A0ABU6TNC4</accession>
<comment type="caution">
    <text evidence="2">The sequence shown here is derived from an EMBL/GenBank/DDBJ whole genome shotgun (WGS) entry which is preliminary data.</text>
</comment>
<sequence>MATRNRDSRNFANLADRRWSHGGGSGEDIRAGGDGGNGRAVFSSLRVKAQHTVGNRNPVGDVWEEERSHAPHNGKTEGVSLGNREGPTPNLTTTTPTGHKSSRWRIGKLRLSIPKTTPYRFGGQNPVPVRSDRQFSTVHRFTADFSKSDSQT</sequence>
<feature type="compositionally biased region" description="Gly residues" evidence="1">
    <location>
        <begin position="21"/>
        <end position="38"/>
    </location>
</feature>
<proteinExistence type="predicted"/>
<organism evidence="2 3">
    <name type="scientific">Stylosanthes scabra</name>
    <dbReference type="NCBI Taxonomy" id="79078"/>
    <lineage>
        <taxon>Eukaryota</taxon>
        <taxon>Viridiplantae</taxon>
        <taxon>Streptophyta</taxon>
        <taxon>Embryophyta</taxon>
        <taxon>Tracheophyta</taxon>
        <taxon>Spermatophyta</taxon>
        <taxon>Magnoliopsida</taxon>
        <taxon>eudicotyledons</taxon>
        <taxon>Gunneridae</taxon>
        <taxon>Pentapetalae</taxon>
        <taxon>rosids</taxon>
        <taxon>fabids</taxon>
        <taxon>Fabales</taxon>
        <taxon>Fabaceae</taxon>
        <taxon>Papilionoideae</taxon>
        <taxon>50 kb inversion clade</taxon>
        <taxon>dalbergioids sensu lato</taxon>
        <taxon>Dalbergieae</taxon>
        <taxon>Pterocarpus clade</taxon>
        <taxon>Stylosanthes</taxon>
    </lineage>
</organism>